<sequence>MTSGGTTAPAELVDHARAVLAGRRGIPAAQRTRAAAILARQALEDTTRRLCTAAGADLPGANERSRLIVLRWFVGEGAADLAGAAWWGLSRLCHHHAYELTPTAGEVAHLVDQVASLIDALPGASGAGTG</sequence>
<protein>
    <recommendedName>
        <fullName evidence="3">DUF86 domain-containing protein</fullName>
    </recommendedName>
</protein>
<dbReference type="AlphaFoldDB" id="A0A2T0M290"/>
<keyword evidence="2" id="KW-1185">Reference proteome</keyword>
<name>A0A2T0M290_9PSEU</name>
<gene>
    <name evidence="1" type="ORF">B0I33_10122</name>
</gene>
<dbReference type="OrthoDB" id="4322177at2"/>
<dbReference type="Proteomes" id="UP000238362">
    <property type="component" value="Unassembled WGS sequence"/>
</dbReference>
<reference evidence="1 2" key="1">
    <citation type="submission" date="2018-03" db="EMBL/GenBank/DDBJ databases">
        <title>Genomic Encyclopedia of Type Strains, Phase III (KMG-III): the genomes of soil and plant-associated and newly described type strains.</title>
        <authorList>
            <person name="Whitman W."/>
        </authorList>
    </citation>
    <scope>NUCLEOTIDE SEQUENCE [LARGE SCALE GENOMIC DNA]</scope>
    <source>
        <strain evidence="1 2">CGMCC 4.7125</strain>
    </source>
</reference>
<organism evidence="1 2">
    <name type="scientific">Prauserella shujinwangii</name>
    <dbReference type="NCBI Taxonomy" id="1453103"/>
    <lineage>
        <taxon>Bacteria</taxon>
        <taxon>Bacillati</taxon>
        <taxon>Actinomycetota</taxon>
        <taxon>Actinomycetes</taxon>
        <taxon>Pseudonocardiales</taxon>
        <taxon>Pseudonocardiaceae</taxon>
        <taxon>Prauserella</taxon>
    </lineage>
</organism>
<dbReference type="EMBL" id="PVNH01000001">
    <property type="protein sequence ID" value="PRX50871.1"/>
    <property type="molecule type" value="Genomic_DNA"/>
</dbReference>
<dbReference type="RefSeq" id="WP_106176420.1">
    <property type="nucleotide sequence ID" value="NZ_PVNH01000001.1"/>
</dbReference>
<evidence type="ECO:0000313" key="1">
    <source>
        <dbReference type="EMBL" id="PRX50871.1"/>
    </source>
</evidence>
<comment type="caution">
    <text evidence="1">The sequence shown here is derived from an EMBL/GenBank/DDBJ whole genome shotgun (WGS) entry which is preliminary data.</text>
</comment>
<accession>A0A2T0M290</accession>
<evidence type="ECO:0008006" key="3">
    <source>
        <dbReference type="Google" id="ProtNLM"/>
    </source>
</evidence>
<evidence type="ECO:0000313" key="2">
    <source>
        <dbReference type="Proteomes" id="UP000238362"/>
    </source>
</evidence>
<proteinExistence type="predicted"/>